<sequence length="41" mass="4556">AMKTGVRAVKVVMVKNILFGISKKVEKTMEKKMVLALHGQI</sequence>
<gene>
    <name evidence="1" type="ORF">DEBURN_LOCUS10367</name>
</gene>
<name>A0A9N9D3E5_9GLOM</name>
<reference evidence="1" key="1">
    <citation type="submission" date="2021-06" db="EMBL/GenBank/DDBJ databases">
        <authorList>
            <person name="Kallberg Y."/>
            <person name="Tangrot J."/>
            <person name="Rosling A."/>
        </authorList>
    </citation>
    <scope>NUCLEOTIDE SEQUENCE</scope>
    <source>
        <strain evidence="1">AZ414A</strain>
    </source>
</reference>
<dbReference type="AlphaFoldDB" id="A0A9N9D3E5"/>
<feature type="non-terminal residue" evidence="1">
    <location>
        <position position="1"/>
    </location>
</feature>
<dbReference type="EMBL" id="CAJVPK010002940">
    <property type="protein sequence ID" value="CAG8620986.1"/>
    <property type="molecule type" value="Genomic_DNA"/>
</dbReference>
<comment type="caution">
    <text evidence="1">The sequence shown here is derived from an EMBL/GenBank/DDBJ whole genome shotgun (WGS) entry which is preliminary data.</text>
</comment>
<organism evidence="1 2">
    <name type="scientific">Diversispora eburnea</name>
    <dbReference type="NCBI Taxonomy" id="1213867"/>
    <lineage>
        <taxon>Eukaryota</taxon>
        <taxon>Fungi</taxon>
        <taxon>Fungi incertae sedis</taxon>
        <taxon>Mucoromycota</taxon>
        <taxon>Glomeromycotina</taxon>
        <taxon>Glomeromycetes</taxon>
        <taxon>Diversisporales</taxon>
        <taxon>Diversisporaceae</taxon>
        <taxon>Diversispora</taxon>
    </lineage>
</organism>
<protein>
    <submittedName>
        <fullName evidence="1">9387_t:CDS:1</fullName>
    </submittedName>
</protein>
<accession>A0A9N9D3E5</accession>
<evidence type="ECO:0000313" key="2">
    <source>
        <dbReference type="Proteomes" id="UP000789706"/>
    </source>
</evidence>
<proteinExistence type="predicted"/>
<dbReference type="Proteomes" id="UP000789706">
    <property type="component" value="Unassembled WGS sequence"/>
</dbReference>
<keyword evidence="2" id="KW-1185">Reference proteome</keyword>
<evidence type="ECO:0000313" key="1">
    <source>
        <dbReference type="EMBL" id="CAG8620986.1"/>
    </source>
</evidence>